<proteinExistence type="predicted"/>
<dbReference type="EMBL" id="LAZR01013567">
    <property type="protein sequence ID" value="KKM21367.1"/>
    <property type="molecule type" value="Genomic_DNA"/>
</dbReference>
<reference evidence="1" key="1">
    <citation type="journal article" date="2015" name="Nature">
        <title>Complex archaea that bridge the gap between prokaryotes and eukaryotes.</title>
        <authorList>
            <person name="Spang A."/>
            <person name="Saw J.H."/>
            <person name="Jorgensen S.L."/>
            <person name="Zaremba-Niedzwiedzka K."/>
            <person name="Martijn J."/>
            <person name="Lind A.E."/>
            <person name="van Eijk R."/>
            <person name="Schleper C."/>
            <person name="Guy L."/>
            <person name="Ettema T.J."/>
        </authorList>
    </citation>
    <scope>NUCLEOTIDE SEQUENCE</scope>
</reference>
<sequence length="76" mass="8747">MSTIVERLAKKSGDALYGEWGGFDRHADVHRDNARWWLNAIAAELEDDADQHIHRVEHLLTANHLRTQAGEAHHER</sequence>
<accession>A0A0F9I1H3</accession>
<dbReference type="AlphaFoldDB" id="A0A0F9I1H3"/>
<evidence type="ECO:0000313" key="1">
    <source>
        <dbReference type="EMBL" id="KKM21367.1"/>
    </source>
</evidence>
<gene>
    <name evidence="1" type="ORF">LCGC14_1636120</name>
</gene>
<name>A0A0F9I1H3_9ZZZZ</name>
<comment type="caution">
    <text evidence="1">The sequence shown here is derived from an EMBL/GenBank/DDBJ whole genome shotgun (WGS) entry which is preliminary data.</text>
</comment>
<protein>
    <submittedName>
        <fullName evidence="1">Uncharacterized protein</fullName>
    </submittedName>
</protein>
<organism evidence="1">
    <name type="scientific">marine sediment metagenome</name>
    <dbReference type="NCBI Taxonomy" id="412755"/>
    <lineage>
        <taxon>unclassified sequences</taxon>
        <taxon>metagenomes</taxon>
        <taxon>ecological metagenomes</taxon>
    </lineage>
</organism>